<dbReference type="RefSeq" id="WP_189065981.1">
    <property type="nucleotide sequence ID" value="NZ_BMQM01000025.1"/>
</dbReference>
<comment type="caution">
    <text evidence="2">The sequence shown here is derived from an EMBL/GenBank/DDBJ whole genome shotgun (WGS) entry which is preliminary data.</text>
</comment>
<evidence type="ECO:0008006" key="4">
    <source>
        <dbReference type="Google" id="ProtNLM"/>
    </source>
</evidence>
<sequence>MTKYPGTRPTNDDVIAVLGILDGYVDQLEAEDPAEQMANRTYRRLNWGVAALLVSDLLLTFWQALSINKVVQAIPYYEALYAVLLLLAISVSIFANVRMYRSQGHLLRALREPRRALLNNLKERLAIEDQKVTELLTHTLATLMFTRSRLLQASDTHKERSEATFGAAGRLGLFPSVLAAGAALIPLVKGGPLWAQALAIVVTILIVLNQNTATTLHMGLADTKLMLGLLDRAIAIKEEDRTTTSPQPTPAHA</sequence>
<keyword evidence="1" id="KW-1133">Transmembrane helix</keyword>
<feature type="transmembrane region" description="Helical" evidence="1">
    <location>
        <begin position="193"/>
        <end position="209"/>
    </location>
</feature>
<protein>
    <recommendedName>
        <fullName evidence="4">DUF4231 domain-containing protein</fullName>
    </recommendedName>
</protein>
<organism evidence="2 3">
    <name type="scientific">Deinococcus seoulensis</name>
    <dbReference type="NCBI Taxonomy" id="1837379"/>
    <lineage>
        <taxon>Bacteria</taxon>
        <taxon>Thermotogati</taxon>
        <taxon>Deinococcota</taxon>
        <taxon>Deinococci</taxon>
        <taxon>Deinococcales</taxon>
        <taxon>Deinococcaceae</taxon>
        <taxon>Deinococcus</taxon>
    </lineage>
</organism>
<reference evidence="3" key="1">
    <citation type="journal article" date="2019" name="Int. J. Syst. Evol. Microbiol.">
        <title>The Global Catalogue of Microorganisms (GCM) 10K type strain sequencing project: providing services to taxonomists for standard genome sequencing and annotation.</title>
        <authorList>
            <consortium name="The Broad Institute Genomics Platform"/>
            <consortium name="The Broad Institute Genome Sequencing Center for Infectious Disease"/>
            <person name="Wu L."/>
            <person name="Ma J."/>
        </authorList>
    </citation>
    <scope>NUCLEOTIDE SEQUENCE [LARGE SCALE GENOMIC DNA]</scope>
    <source>
        <strain evidence="3">JCM 31404</strain>
    </source>
</reference>
<evidence type="ECO:0000313" key="2">
    <source>
        <dbReference type="EMBL" id="GGR67340.1"/>
    </source>
</evidence>
<dbReference type="EMBL" id="BMQM01000025">
    <property type="protein sequence ID" value="GGR67340.1"/>
    <property type="molecule type" value="Genomic_DNA"/>
</dbReference>
<gene>
    <name evidence="2" type="ORF">GCM10008959_31900</name>
</gene>
<keyword evidence="3" id="KW-1185">Reference proteome</keyword>
<evidence type="ECO:0000256" key="1">
    <source>
        <dbReference type="SAM" id="Phobius"/>
    </source>
</evidence>
<keyword evidence="1" id="KW-0812">Transmembrane</keyword>
<feature type="transmembrane region" description="Helical" evidence="1">
    <location>
        <begin position="45"/>
        <end position="67"/>
    </location>
</feature>
<evidence type="ECO:0000313" key="3">
    <source>
        <dbReference type="Proteomes" id="UP000634308"/>
    </source>
</evidence>
<proteinExistence type="predicted"/>
<feature type="transmembrane region" description="Helical" evidence="1">
    <location>
        <begin position="167"/>
        <end position="187"/>
    </location>
</feature>
<feature type="transmembrane region" description="Helical" evidence="1">
    <location>
        <begin position="79"/>
        <end position="97"/>
    </location>
</feature>
<name>A0ABQ2RVX8_9DEIO</name>
<accession>A0ABQ2RVX8</accession>
<dbReference type="Proteomes" id="UP000634308">
    <property type="component" value="Unassembled WGS sequence"/>
</dbReference>
<keyword evidence="1" id="KW-0472">Membrane</keyword>